<sequence>MYDNGINVTASYRKDGTLWFPYFVMRPKENRAEGITENQRRLNVKQVMNLIKIILCWTSRLDQLDWSREVGVKRPKRYLYAYCEYTPDKDRLDDADKLLLYSQE</sequence>
<evidence type="ECO:0000313" key="1">
    <source>
        <dbReference type="EMBL" id="KAK2152983.1"/>
    </source>
</evidence>
<gene>
    <name evidence="1" type="ORF">LSH36_312g03050</name>
</gene>
<organism evidence="1 2">
    <name type="scientific">Paralvinella palmiformis</name>
    <dbReference type="NCBI Taxonomy" id="53620"/>
    <lineage>
        <taxon>Eukaryota</taxon>
        <taxon>Metazoa</taxon>
        <taxon>Spiralia</taxon>
        <taxon>Lophotrochozoa</taxon>
        <taxon>Annelida</taxon>
        <taxon>Polychaeta</taxon>
        <taxon>Sedentaria</taxon>
        <taxon>Canalipalpata</taxon>
        <taxon>Terebellida</taxon>
        <taxon>Terebelliformia</taxon>
        <taxon>Alvinellidae</taxon>
        <taxon>Paralvinella</taxon>
    </lineage>
</organism>
<protein>
    <submittedName>
        <fullName evidence="1">Uncharacterized protein</fullName>
    </submittedName>
</protein>
<reference evidence="1" key="1">
    <citation type="journal article" date="2023" name="Mol. Biol. Evol.">
        <title>Third-Generation Sequencing Reveals the Adaptive Role of the Epigenome in Three Deep-Sea Polychaetes.</title>
        <authorList>
            <person name="Perez M."/>
            <person name="Aroh O."/>
            <person name="Sun Y."/>
            <person name="Lan Y."/>
            <person name="Juniper S.K."/>
            <person name="Young C.R."/>
            <person name="Angers B."/>
            <person name="Qian P.Y."/>
        </authorList>
    </citation>
    <scope>NUCLEOTIDE SEQUENCE</scope>
    <source>
        <strain evidence="1">P08H-3</strain>
    </source>
</reference>
<dbReference type="EMBL" id="JAODUP010000312">
    <property type="protein sequence ID" value="KAK2152983.1"/>
    <property type="molecule type" value="Genomic_DNA"/>
</dbReference>
<dbReference type="Proteomes" id="UP001208570">
    <property type="component" value="Unassembled WGS sequence"/>
</dbReference>
<evidence type="ECO:0000313" key="2">
    <source>
        <dbReference type="Proteomes" id="UP001208570"/>
    </source>
</evidence>
<name>A0AAD9JHY0_9ANNE</name>
<proteinExistence type="predicted"/>
<keyword evidence="2" id="KW-1185">Reference proteome</keyword>
<dbReference type="AlphaFoldDB" id="A0AAD9JHY0"/>
<accession>A0AAD9JHY0</accession>
<comment type="caution">
    <text evidence="1">The sequence shown here is derived from an EMBL/GenBank/DDBJ whole genome shotgun (WGS) entry which is preliminary data.</text>
</comment>